<sequence length="420" mass="45121">MDKKTKGSWLIHHTNKLQGVTNQAGYEKTYLAGKAGLLLSAISANRQVTVNQDRQHVLATAANINTTFELPTLIDVLKRQQLIDTSSTGVAVLDVTTASALQHTADLFDTLAPAPSETASIALAERASQSPVLVRDVADDLADTYQLATAQLNQLMSDAEQIGFVDAEKLGANETLLFNGNLFRRETTSKIMAVLNALQPAEQSKLNELTEMLKKRAGVGVEYAKQFLGDALFQKITAIGLFDISVVSNSTEDAGFLTLPSAFSKFSNSMIDDAFDLAKAFVSSVTYGMTKSPYARGQIQAVDALLSALVRGERVGPVAAIGEDYKVLELKGVVEVKQGSKKGRTGPMLRLLKTEVGELALQAIRQGDVSEHSLNTLPSAAVTTFNGPEANREKVRRAQTKRNPKATNDMIAILRTGGGL</sequence>
<evidence type="ECO:0000313" key="1">
    <source>
        <dbReference type="EMBL" id="KND60951.1"/>
    </source>
</evidence>
<dbReference type="Proteomes" id="UP000036959">
    <property type="component" value="Unassembled WGS sequence"/>
</dbReference>
<protein>
    <submittedName>
        <fullName evidence="1">Uncharacterized protein</fullName>
    </submittedName>
</protein>
<dbReference type="AlphaFoldDB" id="A0A0L0MF71"/>
<evidence type="ECO:0000313" key="2">
    <source>
        <dbReference type="Proteomes" id="UP000036959"/>
    </source>
</evidence>
<keyword evidence="2" id="KW-1185">Reference proteome</keyword>
<proteinExistence type="predicted"/>
<name>A0A0L0MF71_9BURK</name>
<organism evidence="1 2">
    <name type="scientific">Candidatus Burkholderia verschuerenii</name>
    <dbReference type="NCBI Taxonomy" id="242163"/>
    <lineage>
        <taxon>Bacteria</taxon>
        <taxon>Pseudomonadati</taxon>
        <taxon>Pseudomonadota</taxon>
        <taxon>Betaproteobacteria</taxon>
        <taxon>Burkholderiales</taxon>
        <taxon>Burkholderiaceae</taxon>
        <taxon>Burkholderia</taxon>
    </lineage>
</organism>
<accession>A0A0L0MF71</accession>
<comment type="caution">
    <text evidence="1">The sequence shown here is derived from an EMBL/GenBank/DDBJ whole genome shotgun (WGS) entry which is preliminary data.</text>
</comment>
<reference evidence="2" key="1">
    <citation type="submission" date="2015-06" db="EMBL/GenBank/DDBJ databases">
        <title>Comparative genomics of Burkholderia leaf nodule symbionts.</title>
        <authorList>
            <person name="Carlier A."/>
            <person name="Eberl L."/>
            <person name="Pinto-Carbo M."/>
        </authorList>
    </citation>
    <scope>NUCLEOTIDE SEQUENCE [LARGE SCALE GENOMIC DNA]</scope>
    <source>
        <strain evidence="2">UZHbot4</strain>
    </source>
</reference>
<gene>
    <name evidence="1" type="ORF">BVER_00817c</name>
</gene>
<dbReference type="EMBL" id="LFJJ01000038">
    <property type="protein sequence ID" value="KND60951.1"/>
    <property type="molecule type" value="Genomic_DNA"/>
</dbReference>
<dbReference type="OrthoDB" id="2080138at2"/>
<dbReference type="PATRIC" id="fig|242163.4.peg.4913"/>
<dbReference type="RefSeq" id="WP_050453152.1">
    <property type="nucleotide sequence ID" value="NZ_LFJJ01000038.1"/>
</dbReference>